<protein>
    <recommendedName>
        <fullName evidence="1">Retrovirus-related Pol polyprotein from transposon TNT 1-94-like beta-barrel domain-containing protein</fullName>
    </recommendedName>
</protein>
<dbReference type="InterPro" id="IPR054722">
    <property type="entry name" value="PolX-like_BBD"/>
</dbReference>
<evidence type="ECO:0000313" key="2">
    <source>
        <dbReference type="EMBL" id="KAJ8930120.1"/>
    </source>
</evidence>
<proteinExistence type="predicted"/>
<evidence type="ECO:0000259" key="1">
    <source>
        <dbReference type="Pfam" id="PF22936"/>
    </source>
</evidence>
<dbReference type="EMBL" id="JANEYF010004770">
    <property type="protein sequence ID" value="KAJ8930120.1"/>
    <property type="molecule type" value="Genomic_DNA"/>
</dbReference>
<reference evidence="2" key="1">
    <citation type="journal article" date="2023" name="Insect Mol. Biol.">
        <title>Genome sequencing provides insights into the evolution of gene families encoding plant cell wall-degrading enzymes in longhorned beetles.</title>
        <authorList>
            <person name="Shin N.R."/>
            <person name="Okamura Y."/>
            <person name="Kirsch R."/>
            <person name="Pauchet Y."/>
        </authorList>
    </citation>
    <scope>NUCLEOTIDE SEQUENCE</scope>
    <source>
        <strain evidence="2">RBIC_L_NR</strain>
    </source>
</reference>
<organism evidence="2 3">
    <name type="scientific">Rhamnusium bicolor</name>
    <dbReference type="NCBI Taxonomy" id="1586634"/>
    <lineage>
        <taxon>Eukaryota</taxon>
        <taxon>Metazoa</taxon>
        <taxon>Ecdysozoa</taxon>
        <taxon>Arthropoda</taxon>
        <taxon>Hexapoda</taxon>
        <taxon>Insecta</taxon>
        <taxon>Pterygota</taxon>
        <taxon>Neoptera</taxon>
        <taxon>Endopterygota</taxon>
        <taxon>Coleoptera</taxon>
        <taxon>Polyphaga</taxon>
        <taxon>Cucujiformia</taxon>
        <taxon>Chrysomeloidea</taxon>
        <taxon>Cerambycidae</taxon>
        <taxon>Lepturinae</taxon>
        <taxon>Rhagiini</taxon>
        <taxon>Rhamnusium</taxon>
    </lineage>
</organism>
<dbReference type="Proteomes" id="UP001162156">
    <property type="component" value="Unassembled WGS sequence"/>
</dbReference>
<feature type="domain" description="Retrovirus-related Pol polyprotein from transposon TNT 1-94-like beta-barrel" evidence="1">
    <location>
        <begin position="46"/>
        <end position="128"/>
    </location>
</feature>
<comment type="caution">
    <text evidence="2">The sequence shown here is derived from an EMBL/GenBank/DDBJ whole genome shotgun (WGS) entry which is preliminary data.</text>
</comment>
<accession>A0AAV8WV58</accession>
<keyword evidence="3" id="KW-1185">Reference proteome</keyword>
<dbReference type="AlphaFoldDB" id="A0AAV8WV58"/>
<evidence type="ECO:0000313" key="3">
    <source>
        <dbReference type="Proteomes" id="UP001162156"/>
    </source>
</evidence>
<dbReference type="Pfam" id="PF22936">
    <property type="entry name" value="Pol_BBD"/>
    <property type="match status" value="1"/>
</dbReference>
<gene>
    <name evidence="2" type="ORF">NQ314_017110</name>
</gene>
<sequence>MISFYSSLTCAYAKLKTGSNGAIRAAYFWDPELCSGMREYFKTTDWYVDSGASIHLTARKEWLQNERTPDLPEIVVANKTKISVESAGDVQLKTVVDNLEHNVLLKKVQFVPELTTNLLSVCQLISNGNKVCFDENE</sequence>
<name>A0AAV8WV58_9CUCU</name>